<comment type="caution">
    <text evidence="1">The sequence shown here is derived from an EMBL/GenBank/DDBJ whole genome shotgun (WGS) entry which is preliminary data.</text>
</comment>
<dbReference type="AlphaFoldDB" id="A0AAN7GB64"/>
<proteinExistence type="predicted"/>
<gene>
    <name evidence="1" type="ORF">SAY87_000086</name>
</gene>
<evidence type="ECO:0000313" key="1">
    <source>
        <dbReference type="EMBL" id="KAK4742085.1"/>
    </source>
</evidence>
<dbReference type="Proteomes" id="UP001345219">
    <property type="component" value="Chromosome 1"/>
</dbReference>
<evidence type="ECO:0000313" key="2">
    <source>
        <dbReference type="Proteomes" id="UP001345219"/>
    </source>
</evidence>
<protein>
    <submittedName>
        <fullName evidence="1">Uncharacterized protein</fullName>
    </submittedName>
</protein>
<organism evidence="1 2">
    <name type="scientific">Trapa incisa</name>
    <dbReference type="NCBI Taxonomy" id="236973"/>
    <lineage>
        <taxon>Eukaryota</taxon>
        <taxon>Viridiplantae</taxon>
        <taxon>Streptophyta</taxon>
        <taxon>Embryophyta</taxon>
        <taxon>Tracheophyta</taxon>
        <taxon>Spermatophyta</taxon>
        <taxon>Magnoliopsida</taxon>
        <taxon>eudicotyledons</taxon>
        <taxon>Gunneridae</taxon>
        <taxon>Pentapetalae</taxon>
        <taxon>rosids</taxon>
        <taxon>malvids</taxon>
        <taxon>Myrtales</taxon>
        <taxon>Lythraceae</taxon>
        <taxon>Trapa</taxon>
    </lineage>
</organism>
<name>A0AAN7GB64_9MYRT</name>
<accession>A0AAN7GB64</accession>
<sequence>MEHYFHDDDLHYAVEEFYDDFDDENLSGGAEAAADSDCGSTFSDFDDDFESNKSKTDSSALEARNGKDIQGIPWERMNYSRDVYRENTREEIEAIEL</sequence>
<reference evidence="1 2" key="1">
    <citation type="journal article" date="2023" name="Hortic Res">
        <title>Pangenome of water caltrop reveals structural variations and asymmetric subgenome divergence after allopolyploidization.</title>
        <authorList>
            <person name="Zhang X."/>
            <person name="Chen Y."/>
            <person name="Wang L."/>
            <person name="Yuan Y."/>
            <person name="Fang M."/>
            <person name="Shi L."/>
            <person name="Lu R."/>
            <person name="Comes H.P."/>
            <person name="Ma Y."/>
            <person name="Chen Y."/>
            <person name="Huang G."/>
            <person name="Zhou Y."/>
            <person name="Zheng Z."/>
            <person name="Qiu Y."/>
        </authorList>
    </citation>
    <scope>NUCLEOTIDE SEQUENCE [LARGE SCALE GENOMIC DNA]</scope>
    <source>
        <tissue evidence="1">Roots</tissue>
    </source>
</reference>
<dbReference type="EMBL" id="JAXIOK010000023">
    <property type="protein sequence ID" value="KAK4742085.1"/>
    <property type="molecule type" value="Genomic_DNA"/>
</dbReference>
<keyword evidence="2" id="KW-1185">Reference proteome</keyword>